<organism evidence="1 2">
    <name type="scientific">Lysinibacillus fusiformis</name>
    <dbReference type="NCBI Taxonomy" id="28031"/>
    <lineage>
        <taxon>Bacteria</taxon>
        <taxon>Bacillati</taxon>
        <taxon>Bacillota</taxon>
        <taxon>Bacilli</taxon>
        <taxon>Bacillales</taxon>
        <taxon>Bacillaceae</taxon>
        <taxon>Lysinibacillus</taxon>
    </lineage>
</organism>
<reference evidence="1 2" key="1">
    <citation type="submission" date="2016-10" db="EMBL/GenBank/DDBJ databases">
        <authorList>
            <person name="Varghese N."/>
            <person name="Submissions S."/>
        </authorList>
    </citation>
    <scope>NUCLEOTIDE SEQUENCE [LARGE SCALE GENOMIC DNA]</scope>
    <source>
        <strain evidence="1 2">TC-13</strain>
    </source>
</reference>
<evidence type="ECO:0000313" key="1">
    <source>
        <dbReference type="EMBL" id="SEP81761.1"/>
    </source>
</evidence>
<dbReference type="AlphaFoldDB" id="A0A1H9AZ70"/>
<evidence type="ECO:0000313" key="2">
    <source>
        <dbReference type="Proteomes" id="UP000199410"/>
    </source>
</evidence>
<protein>
    <submittedName>
        <fullName evidence="1">Uncharacterized protein</fullName>
    </submittedName>
</protein>
<name>A0A1H9AZ70_9BACI</name>
<dbReference type="Proteomes" id="UP000199410">
    <property type="component" value="Unassembled WGS sequence"/>
</dbReference>
<dbReference type="EMBL" id="FOEL01000002">
    <property type="protein sequence ID" value="SEP81761.1"/>
    <property type="molecule type" value="Genomic_DNA"/>
</dbReference>
<dbReference type="RefSeq" id="WP_089984498.1">
    <property type="nucleotide sequence ID" value="NZ_FMVP01000002.1"/>
</dbReference>
<gene>
    <name evidence="1" type="ORF">SAMN02787113_00643</name>
</gene>
<comment type="caution">
    <text evidence="1">The sequence shown here is derived from an EMBL/GenBank/DDBJ whole genome shotgun (WGS) entry which is preliminary data.</text>
</comment>
<proteinExistence type="predicted"/>
<sequence>MINTEVVVTKYEREVNHYGGLEYIFKVHKVPGGRVINSFYVLHSYDPEEMLESEDRVRKEIHVYLEKHDYKAVTKY</sequence>
<accession>A0A1H9AZ70</accession>